<keyword evidence="1" id="KW-0472">Membrane</keyword>
<protein>
    <submittedName>
        <fullName evidence="2">ORF110</fullName>
    </submittedName>
</protein>
<dbReference type="GeneID" id="39105788"/>
<dbReference type="Proteomes" id="UP000203651">
    <property type="component" value="Segment"/>
</dbReference>
<name>A0A1S5YEE2_9BBAC</name>
<dbReference type="RefSeq" id="YP_009345828.1">
    <property type="nucleotide sequence ID" value="NC_033780.2"/>
</dbReference>
<evidence type="ECO:0000256" key="1">
    <source>
        <dbReference type="SAM" id="Phobius"/>
    </source>
</evidence>
<keyword evidence="3" id="KW-1185">Reference proteome</keyword>
<dbReference type="Pfam" id="PF05820">
    <property type="entry name" value="Ac81"/>
    <property type="match status" value="1"/>
</dbReference>
<evidence type="ECO:0000313" key="2">
    <source>
        <dbReference type="EMBL" id="AQQ80377.1"/>
    </source>
</evidence>
<dbReference type="KEGG" id="vg:39105788"/>
<keyword evidence="1" id="KW-1133">Transmembrane helix</keyword>
<dbReference type="InterPro" id="IPR008563">
    <property type="entry name" value="AcMNPV_AC81"/>
</dbReference>
<sequence length="190" mass="21481">MTSQQGLVNNRVKFDPQLLLKYAFDFRIDNEDVGPNIIKICKVKVKRTGGTVLAHFYAKIYLSNKFEFEFHPGSQPKTFQTMNSSDGTVVKVLVLCDACCKRELTDYVDGENGFNIAFRNCESILCKRKSVQTVIGVALVVLLLSNIINFKIFHMVLIAFLIALLYLTNNFMLHQPIVEACQHIDARASV</sequence>
<reference evidence="2 3" key="1">
    <citation type="journal article" date="2017" name="PLoS ONE">
        <title>The Complete Genome Sequence of a Second Distinct Betabaculovirus from the True Armyworm, Mythimna unipuncta.</title>
        <authorList>
            <person name="Harrison R.L."/>
            <person name="Rowley D.L."/>
            <person name="Mowery J."/>
            <person name="Bauchan G.R."/>
            <person name="Theilmann D.A."/>
            <person name="Rohrmann G.F."/>
            <person name="Erlandson M.A."/>
        </authorList>
    </citation>
    <scope>NUCLEOTIDE SEQUENCE [LARGE SCALE GENOMIC DNA]</scope>
    <source>
        <strain evidence="2">MyunGV#8</strain>
    </source>
</reference>
<accession>A0A1S5YEE2</accession>
<proteinExistence type="predicted"/>
<feature type="transmembrane region" description="Helical" evidence="1">
    <location>
        <begin position="134"/>
        <end position="167"/>
    </location>
</feature>
<keyword evidence="1" id="KW-0812">Transmembrane</keyword>
<organism evidence="2 3">
    <name type="scientific">Betabaculovirus altermyunipunctae</name>
    <dbReference type="NCBI Taxonomy" id="3051996"/>
    <lineage>
        <taxon>Viruses</taxon>
        <taxon>Viruses incertae sedis</taxon>
        <taxon>Naldaviricetes</taxon>
        <taxon>Lefavirales</taxon>
        <taxon>Baculoviridae</taxon>
        <taxon>Betabaculovirus</taxon>
    </lineage>
</organism>
<evidence type="ECO:0000313" key="3">
    <source>
        <dbReference type="Proteomes" id="UP000203651"/>
    </source>
</evidence>
<dbReference type="EMBL" id="KX855660">
    <property type="protein sequence ID" value="AQQ80377.1"/>
    <property type="molecule type" value="Genomic_DNA"/>
</dbReference>